<evidence type="ECO:0000256" key="4">
    <source>
        <dbReference type="ARBA" id="ARBA00022519"/>
    </source>
</evidence>
<keyword evidence="10" id="KW-1185">Reference proteome</keyword>
<dbReference type="GO" id="GO:0005886">
    <property type="term" value="C:plasma membrane"/>
    <property type="evidence" value="ECO:0007669"/>
    <property type="project" value="UniProtKB-SubCell"/>
</dbReference>
<evidence type="ECO:0000256" key="3">
    <source>
        <dbReference type="ARBA" id="ARBA00022475"/>
    </source>
</evidence>
<dbReference type="Proteomes" id="UP000295726">
    <property type="component" value="Unassembled WGS sequence"/>
</dbReference>
<accession>A0A4R3KE89</accession>
<dbReference type="CDD" id="cd06579">
    <property type="entry name" value="TM_PBP1_transp_AraH_like"/>
    <property type="match status" value="1"/>
</dbReference>
<feature type="transmembrane region" description="Helical" evidence="8">
    <location>
        <begin position="89"/>
        <end position="114"/>
    </location>
</feature>
<evidence type="ECO:0000256" key="7">
    <source>
        <dbReference type="ARBA" id="ARBA00023136"/>
    </source>
</evidence>
<feature type="transmembrane region" description="Helical" evidence="8">
    <location>
        <begin position="12"/>
        <end position="31"/>
    </location>
</feature>
<dbReference type="GO" id="GO:0022857">
    <property type="term" value="F:transmembrane transporter activity"/>
    <property type="evidence" value="ECO:0007669"/>
    <property type="project" value="InterPro"/>
</dbReference>
<comment type="subcellular location">
    <subcellularLocation>
        <location evidence="1">Cell membrane</location>
        <topology evidence="1">Multi-pass membrane protein</topology>
    </subcellularLocation>
</comment>
<dbReference type="InterPro" id="IPR001851">
    <property type="entry name" value="ABC_transp_permease"/>
</dbReference>
<evidence type="ECO:0000313" key="9">
    <source>
        <dbReference type="EMBL" id="TCS81636.1"/>
    </source>
</evidence>
<keyword evidence="6 8" id="KW-1133">Transmembrane helix</keyword>
<dbReference type="Pfam" id="PF02653">
    <property type="entry name" value="BPD_transp_2"/>
    <property type="match status" value="1"/>
</dbReference>
<evidence type="ECO:0000256" key="8">
    <source>
        <dbReference type="SAM" id="Phobius"/>
    </source>
</evidence>
<keyword evidence="2" id="KW-0813">Transport</keyword>
<reference evidence="9 10" key="1">
    <citation type="submission" date="2019-03" db="EMBL/GenBank/DDBJ databases">
        <title>Genomic Encyclopedia of Type Strains, Phase IV (KMG-IV): sequencing the most valuable type-strain genomes for metagenomic binning, comparative biology and taxonomic classification.</title>
        <authorList>
            <person name="Goeker M."/>
        </authorList>
    </citation>
    <scope>NUCLEOTIDE SEQUENCE [LARGE SCALE GENOMIC DNA]</scope>
    <source>
        <strain evidence="9 10">DSM 29489</strain>
    </source>
</reference>
<evidence type="ECO:0000256" key="2">
    <source>
        <dbReference type="ARBA" id="ARBA00022448"/>
    </source>
</evidence>
<sequence length="326" mass="34438">MGKAKEWSEKNAVVIVLIVLIIFFGIANSTFLTPANIINITAQMSINAMLTIGITFVIITGGIDISVGSVAAFAGIFSAYIGLKFPKAPLIGILGIQLGSAIFIGTICGAFIGIAIAKFKVVPMIATLAMMTSARGLAYVVTDGQPVYGLPNKFAWLGAGRLITTEKMKNGVIPIITIFLVIILILMHILLSRTIFGRHVYAVGSNEKVSHLSGINVDAVKIKVHILCSIMAALGGVCVTSKLNNGQPAACDTYEMYAIAATVLGGTSLLGGIGSVLRAMFGCAIIAIINNGMNLMQISSYWQKVIMGMIILVAVIIDMAQKKEKK</sequence>
<protein>
    <submittedName>
        <fullName evidence="9">Monosaccharide ABC transporter membrane protein (CUT2 family)</fullName>
    </submittedName>
</protein>
<evidence type="ECO:0000256" key="5">
    <source>
        <dbReference type="ARBA" id="ARBA00022692"/>
    </source>
</evidence>
<dbReference type="AlphaFoldDB" id="A0A4R3KE89"/>
<dbReference type="EMBL" id="SLZZ01000003">
    <property type="protein sequence ID" value="TCS81636.1"/>
    <property type="molecule type" value="Genomic_DNA"/>
</dbReference>
<name>A0A4R3KE89_9FIRM</name>
<evidence type="ECO:0000313" key="10">
    <source>
        <dbReference type="Proteomes" id="UP000295726"/>
    </source>
</evidence>
<organism evidence="9 10">
    <name type="scientific">Muricomes intestini</name>
    <dbReference type="NCBI Taxonomy" id="1796634"/>
    <lineage>
        <taxon>Bacteria</taxon>
        <taxon>Bacillati</taxon>
        <taxon>Bacillota</taxon>
        <taxon>Clostridia</taxon>
        <taxon>Lachnospirales</taxon>
        <taxon>Lachnospiraceae</taxon>
        <taxon>Muricomes</taxon>
    </lineage>
</organism>
<feature type="transmembrane region" description="Helical" evidence="8">
    <location>
        <begin position="65"/>
        <end position="83"/>
    </location>
</feature>
<feature type="transmembrane region" description="Helical" evidence="8">
    <location>
        <begin position="171"/>
        <end position="191"/>
    </location>
</feature>
<evidence type="ECO:0000256" key="6">
    <source>
        <dbReference type="ARBA" id="ARBA00022989"/>
    </source>
</evidence>
<feature type="transmembrane region" description="Helical" evidence="8">
    <location>
        <begin position="301"/>
        <end position="320"/>
    </location>
</feature>
<comment type="caution">
    <text evidence="9">The sequence shown here is derived from an EMBL/GenBank/DDBJ whole genome shotgun (WGS) entry which is preliminary data.</text>
</comment>
<keyword evidence="7 8" id="KW-0472">Membrane</keyword>
<keyword evidence="5 8" id="KW-0812">Transmembrane</keyword>
<dbReference type="PANTHER" id="PTHR32196:SF21">
    <property type="entry name" value="ABC TRANSPORTER PERMEASE PROTEIN YPHD-RELATED"/>
    <property type="match status" value="1"/>
</dbReference>
<evidence type="ECO:0000256" key="1">
    <source>
        <dbReference type="ARBA" id="ARBA00004651"/>
    </source>
</evidence>
<dbReference type="RefSeq" id="WP_132378895.1">
    <property type="nucleotide sequence ID" value="NZ_DAIQXH010000012.1"/>
</dbReference>
<keyword evidence="3" id="KW-1003">Cell membrane</keyword>
<feature type="transmembrane region" description="Helical" evidence="8">
    <location>
        <begin position="37"/>
        <end position="58"/>
    </location>
</feature>
<keyword evidence="4" id="KW-0997">Cell inner membrane</keyword>
<gene>
    <name evidence="9" type="ORF">EDD59_10352</name>
</gene>
<dbReference type="OrthoDB" id="9813906at2"/>
<dbReference type="PANTHER" id="PTHR32196">
    <property type="entry name" value="ABC TRANSPORTER PERMEASE PROTEIN YPHD-RELATED-RELATED"/>
    <property type="match status" value="1"/>
</dbReference>
<proteinExistence type="predicted"/>